<gene>
    <name evidence="2" type="ORF">RT717_08965</name>
</gene>
<dbReference type="PANTHER" id="PTHR37309:SF1">
    <property type="entry name" value="SLR0284 PROTEIN"/>
    <property type="match status" value="1"/>
</dbReference>
<keyword evidence="1" id="KW-0472">Membrane</keyword>
<dbReference type="RefSeq" id="WP_317491396.1">
    <property type="nucleotide sequence ID" value="NZ_CP136051.1"/>
</dbReference>
<feature type="transmembrane region" description="Helical" evidence="1">
    <location>
        <begin position="7"/>
        <end position="22"/>
    </location>
</feature>
<reference evidence="2 3" key="1">
    <citation type="journal article" date="2023" name="Microbiol. Resour. Announc.">
        <title>Complete Genome Sequence of Imperialibacter roseus strain P4T.</title>
        <authorList>
            <person name="Tizabi D.R."/>
            <person name="Bachvaroff T."/>
            <person name="Hill R.T."/>
        </authorList>
    </citation>
    <scope>NUCLEOTIDE SEQUENCE [LARGE SCALE GENOMIC DNA]</scope>
    <source>
        <strain evidence="2 3">P4T</strain>
    </source>
</reference>
<dbReference type="PANTHER" id="PTHR37309">
    <property type="entry name" value="SLR0284 PROTEIN"/>
    <property type="match status" value="1"/>
</dbReference>
<sequence>MNFLIKLLLSAISVILTSYLLPGVTVEGFWVAFLVAVFLSLLNVTLKPILVLFTIPITFLTLGLFLLVINALIIMIADYFIDGFYIDNFWWALAFSLILSIINSMLNELSAKSDNPDRRR</sequence>
<organism evidence="2 3">
    <name type="scientific">Imperialibacter roseus</name>
    <dbReference type="NCBI Taxonomy" id="1324217"/>
    <lineage>
        <taxon>Bacteria</taxon>
        <taxon>Pseudomonadati</taxon>
        <taxon>Bacteroidota</taxon>
        <taxon>Cytophagia</taxon>
        <taxon>Cytophagales</taxon>
        <taxon>Flammeovirgaceae</taxon>
        <taxon>Imperialibacter</taxon>
    </lineage>
</organism>
<proteinExistence type="predicted"/>
<feature type="transmembrane region" description="Helical" evidence="1">
    <location>
        <begin position="53"/>
        <end position="77"/>
    </location>
</feature>
<keyword evidence="3" id="KW-1185">Reference proteome</keyword>
<evidence type="ECO:0000256" key="1">
    <source>
        <dbReference type="SAM" id="Phobius"/>
    </source>
</evidence>
<feature type="transmembrane region" description="Helical" evidence="1">
    <location>
        <begin position="28"/>
        <end position="46"/>
    </location>
</feature>
<dbReference type="InterPro" id="IPR007165">
    <property type="entry name" value="Phage_holin_4_2"/>
</dbReference>
<keyword evidence="1" id="KW-1133">Transmembrane helix</keyword>
<dbReference type="EMBL" id="CP136051">
    <property type="protein sequence ID" value="WOK08764.1"/>
    <property type="molecule type" value="Genomic_DNA"/>
</dbReference>
<protein>
    <submittedName>
        <fullName evidence="2">Phage holin family protein</fullName>
    </submittedName>
</protein>
<evidence type="ECO:0000313" key="2">
    <source>
        <dbReference type="EMBL" id="WOK08764.1"/>
    </source>
</evidence>
<dbReference type="Pfam" id="PF04020">
    <property type="entry name" value="Phage_holin_4_2"/>
    <property type="match status" value="1"/>
</dbReference>
<name>A0ABZ0IUV7_9BACT</name>
<evidence type="ECO:0000313" key="3">
    <source>
        <dbReference type="Proteomes" id="UP001302349"/>
    </source>
</evidence>
<dbReference type="Proteomes" id="UP001302349">
    <property type="component" value="Chromosome"/>
</dbReference>
<keyword evidence="1" id="KW-0812">Transmembrane</keyword>
<accession>A0ABZ0IUV7</accession>
<feature type="transmembrane region" description="Helical" evidence="1">
    <location>
        <begin position="89"/>
        <end position="110"/>
    </location>
</feature>